<reference evidence="3" key="1">
    <citation type="journal article" date="2020" name="Stud. Mycol.">
        <title>101 Dothideomycetes genomes: a test case for predicting lifestyles and emergence of pathogens.</title>
        <authorList>
            <person name="Haridas S."/>
            <person name="Albert R."/>
            <person name="Binder M."/>
            <person name="Bloem J."/>
            <person name="Labutti K."/>
            <person name="Salamov A."/>
            <person name="Andreopoulos B."/>
            <person name="Baker S."/>
            <person name="Barry K."/>
            <person name="Bills G."/>
            <person name="Bluhm B."/>
            <person name="Cannon C."/>
            <person name="Castanera R."/>
            <person name="Culley D."/>
            <person name="Daum C."/>
            <person name="Ezra D."/>
            <person name="Gonzalez J."/>
            <person name="Henrissat B."/>
            <person name="Kuo A."/>
            <person name="Liang C."/>
            <person name="Lipzen A."/>
            <person name="Lutzoni F."/>
            <person name="Magnuson J."/>
            <person name="Mondo S."/>
            <person name="Nolan M."/>
            <person name="Ohm R."/>
            <person name="Pangilinan J."/>
            <person name="Park H.-J."/>
            <person name="Ramirez L."/>
            <person name="Alfaro M."/>
            <person name="Sun H."/>
            <person name="Tritt A."/>
            <person name="Yoshinaga Y."/>
            <person name="Zwiers L.-H."/>
            <person name="Turgeon B."/>
            <person name="Goodwin S."/>
            <person name="Spatafora J."/>
            <person name="Crous P."/>
            <person name="Grigoriev I."/>
        </authorList>
    </citation>
    <scope>NUCLEOTIDE SEQUENCE</scope>
    <source>
        <strain evidence="3">CBS 627.86</strain>
    </source>
</reference>
<dbReference type="InterPro" id="IPR029058">
    <property type="entry name" value="AB_hydrolase_fold"/>
</dbReference>
<feature type="domain" description="T6SS Phospholipase effector Tle1-like catalytic" evidence="2">
    <location>
        <begin position="9"/>
        <end position="325"/>
    </location>
</feature>
<dbReference type="EMBL" id="ML977319">
    <property type="protein sequence ID" value="KAF2117016.1"/>
    <property type="molecule type" value="Genomic_DNA"/>
</dbReference>
<organism evidence="3 4">
    <name type="scientific">Lophiotrema nucula</name>
    <dbReference type="NCBI Taxonomy" id="690887"/>
    <lineage>
        <taxon>Eukaryota</taxon>
        <taxon>Fungi</taxon>
        <taxon>Dikarya</taxon>
        <taxon>Ascomycota</taxon>
        <taxon>Pezizomycotina</taxon>
        <taxon>Dothideomycetes</taxon>
        <taxon>Pleosporomycetidae</taxon>
        <taxon>Pleosporales</taxon>
        <taxon>Lophiotremataceae</taxon>
        <taxon>Lophiotrema</taxon>
    </lineage>
</organism>
<dbReference type="AlphaFoldDB" id="A0A6A5ZCT6"/>
<dbReference type="Pfam" id="PF09994">
    <property type="entry name" value="T6SS_Tle1-like_cat"/>
    <property type="match status" value="1"/>
</dbReference>
<gene>
    <name evidence="3" type="ORF">BDV96DRAFT_644453</name>
</gene>
<dbReference type="OrthoDB" id="3057168at2759"/>
<feature type="region of interest" description="Disordered" evidence="1">
    <location>
        <begin position="443"/>
        <end position="466"/>
    </location>
</feature>
<dbReference type="PANTHER" id="PTHR33840">
    <property type="match status" value="1"/>
</dbReference>
<evidence type="ECO:0000259" key="2">
    <source>
        <dbReference type="Pfam" id="PF09994"/>
    </source>
</evidence>
<evidence type="ECO:0000313" key="4">
    <source>
        <dbReference type="Proteomes" id="UP000799770"/>
    </source>
</evidence>
<dbReference type="InterPro" id="IPR018712">
    <property type="entry name" value="Tle1-like_cat"/>
</dbReference>
<accession>A0A6A5ZCT6</accession>
<evidence type="ECO:0000313" key="3">
    <source>
        <dbReference type="EMBL" id="KAF2117016.1"/>
    </source>
</evidence>
<feature type="compositionally biased region" description="Polar residues" evidence="1">
    <location>
        <begin position="445"/>
        <end position="461"/>
    </location>
</feature>
<dbReference type="SUPFAM" id="SSF53474">
    <property type="entry name" value="alpha/beta-Hydrolases"/>
    <property type="match status" value="1"/>
</dbReference>
<name>A0A6A5ZCT6_9PLEO</name>
<dbReference type="PANTHER" id="PTHR33840:SF1">
    <property type="entry name" value="TLE1 PHOSPHOLIPASE DOMAIN-CONTAINING PROTEIN"/>
    <property type="match status" value="1"/>
</dbReference>
<protein>
    <recommendedName>
        <fullName evidence="2">T6SS Phospholipase effector Tle1-like catalytic domain-containing protein</fullName>
    </recommendedName>
</protein>
<sequence length="514" mass="56822">MATPRLPMKRLVICCDGTWVDSNSGVQISMNPLKALAAELTGKVTLQTPSNVTRIGRCVKQLDTSQTSDIQQISYYQSGLGTQNFEDKILGGATGYGLAEHIREAYQFIAANYNHEAWDADGDGVTGDEIYLIGFSRGAFTARSIAAFINDVGLLTKIGMMHFYTIFADWENQQKQGWKVPFKDDPFEGHDKSEYNLFDPSGKKAYVEKLVSLGMTTRGVKIKAVAVWDTVGSLGLPRLGIFNTLNHESLDYAFVDTTVPSCVSHAIHAISLDEDRKSFMPTIWEKPAPGQTLNQVWFAGGHADVGGSYDDTRAADITLIWMISQLATVGLEFDIDILKRQFYKPQGEEPPLPWACGPIHNEYKGFYLLGDSLTRTPMSYVRYDHHTGVPKVPQEPLEETHEKVHSSVRIRWGLKGKNHENKDYASPALKGWKVEGTAKDGVVNEGTNGRSGANGTSNGVGTSAERIRKSQAGIKWKNGAKEMPEEPVSDLEWELILAFRPDIGQRFLSITPGL</sequence>
<evidence type="ECO:0000256" key="1">
    <source>
        <dbReference type="SAM" id="MobiDB-lite"/>
    </source>
</evidence>
<keyword evidence="4" id="KW-1185">Reference proteome</keyword>
<dbReference type="Proteomes" id="UP000799770">
    <property type="component" value="Unassembled WGS sequence"/>
</dbReference>
<proteinExistence type="predicted"/>